<accession>A0A3M7QBW0</accession>
<sequence length="104" mass="11985">MDSPKPGVSIILTRFPNNHQIEFEAFFNRFSINLIWQIGKTNIAIEIFGLGNARRMIASEPILLEEDAFKCDNDAIKEDFSEGTSRFEEDEKLSRTIDNLDLKF</sequence>
<reference evidence="1 2" key="1">
    <citation type="journal article" date="2018" name="Sci. Rep.">
        <title>Genomic signatures of local adaptation to the degree of environmental predictability in rotifers.</title>
        <authorList>
            <person name="Franch-Gras L."/>
            <person name="Hahn C."/>
            <person name="Garcia-Roger E.M."/>
            <person name="Carmona M.J."/>
            <person name="Serra M."/>
            <person name="Gomez A."/>
        </authorList>
    </citation>
    <scope>NUCLEOTIDE SEQUENCE [LARGE SCALE GENOMIC DNA]</scope>
    <source>
        <strain evidence="1">HYR1</strain>
    </source>
</reference>
<dbReference type="Proteomes" id="UP000276133">
    <property type="component" value="Unassembled WGS sequence"/>
</dbReference>
<keyword evidence="2" id="KW-1185">Reference proteome</keyword>
<dbReference type="EMBL" id="REGN01006595">
    <property type="protein sequence ID" value="RNA08916.1"/>
    <property type="molecule type" value="Genomic_DNA"/>
</dbReference>
<comment type="caution">
    <text evidence="1">The sequence shown here is derived from an EMBL/GenBank/DDBJ whole genome shotgun (WGS) entry which is preliminary data.</text>
</comment>
<name>A0A3M7QBW0_BRAPC</name>
<dbReference type="AlphaFoldDB" id="A0A3M7QBW0"/>
<proteinExistence type="predicted"/>
<evidence type="ECO:0000313" key="1">
    <source>
        <dbReference type="EMBL" id="RNA08916.1"/>
    </source>
</evidence>
<gene>
    <name evidence="1" type="ORF">BpHYR1_026819</name>
</gene>
<evidence type="ECO:0000313" key="2">
    <source>
        <dbReference type="Proteomes" id="UP000276133"/>
    </source>
</evidence>
<protein>
    <submittedName>
        <fullName evidence="1">Uncharacterized protein</fullName>
    </submittedName>
</protein>
<organism evidence="1 2">
    <name type="scientific">Brachionus plicatilis</name>
    <name type="common">Marine rotifer</name>
    <name type="synonym">Brachionus muelleri</name>
    <dbReference type="NCBI Taxonomy" id="10195"/>
    <lineage>
        <taxon>Eukaryota</taxon>
        <taxon>Metazoa</taxon>
        <taxon>Spiralia</taxon>
        <taxon>Gnathifera</taxon>
        <taxon>Rotifera</taxon>
        <taxon>Eurotatoria</taxon>
        <taxon>Monogononta</taxon>
        <taxon>Pseudotrocha</taxon>
        <taxon>Ploima</taxon>
        <taxon>Brachionidae</taxon>
        <taxon>Brachionus</taxon>
    </lineage>
</organism>